<name>A0ABS6JND0_9BACI</name>
<comment type="caution">
    <text evidence="9">The sequence shown here is derived from an EMBL/GenBank/DDBJ whole genome shotgun (WGS) entry which is preliminary data.</text>
</comment>
<dbReference type="EC" id="1.2.4.2" evidence="6"/>
<evidence type="ECO:0000256" key="2">
    <source>
        <dbReference type="ARBA" id="ARBA00023002"/>
    </source>
</evidence>
<dbReference type="Pfam" id="PF16870">
    <property type="entry name" value="OxoGdeHyase_C"/>
    <property type="match status" value="1"/>
</dbReference>
<reference evidence="9 10" key="1">
    <citation type="submission" date="2021-06" db="EMBL/GenBank/DDBJ databases">
        <title>Bacillus sp. RD4P76, an endophyte from a halophyte.</title>
        <authorList>
            <person name="Sun J.-Q."/>
        </authorList>
    </citation>
    <scope>NUCLEOTIDE SEQUENCE [LARGE SCALE GENOMIC DNA]</scope>
    <source>
        <strain evidence="9 10">JCM 17098</strain>
    </source>
</reference>
<evidence type="ECO:0000256" key="5">
    <source>
        <dbReference type="ARBA" id="ARBA00051911"/>
    </source>
</evidence>
<dbReference type="SUPFAM" id="SSF52518">
    <property type="entry name" value="Thiamin diphosphate-binding fold (THDP-binding)"/>
    <property type="match status" value="2"/>
</dbReference>
<dbReference type="EMBL" id="JAHQCR010000010">
    <property type="protein sequence ID" value="MBU9720071.1"/>
    <property type="molecule type" value="Genomic_DNA"/>
</dbReference>
<dbReference type="SMART" id="SM00861">
    <property type="entry name" value="Transket_pyr"/>
    <property type="match status" value="1"/>
</dbReference>
<dbReference type="RefSeq" id="WP_088075225.1">
    <property type="nucleotide sequence ID" value="NZ_JAHQCR010000010.1"/>
</dbReference>
<dbReference type="Gene3D" id="3.40.50.11610">
    <property type="entry name" value="Multifunctional 2-oxoglutarate metabolism enzyme, C-terminal domain"/>
    <property type="match status" value="1"/>
</dbReference>
<evidence type="ECO:0000256" key="6">
    <source>
        <dbReference type="HAMAP-Rule" id="MF_01169"/>
    </source>
</evidence>
<dbReference type="NCBIfam" id="TIGR00239">
    <property type="entry name" value="2oxo_dh_E1"/>
    <property type="match status" value="1"/>
</dbReference>
<comment type="subunit">
    <text evidence="6">Homodimer. Part of the 2-oxoglutarate dehydrogenase (OGDH) complex composed of E1 (2-oxoglutarate dehydrogenase), E2 (dihydrolipoamide succinyltransferase) and E3 (dihydrolipoamide dehydrogenase); the complex contains multiple copies of the three enzymatic components (E1, E2 and E3).</text>
</comment>
<evidence type="ECO:0000256" key="1">
    <source>
        <dbReference type="ARBA" id="ARBA00001964"/>
    </source>
</evidence>
<feature type="region of interest" description="Disordered" evidence="7">
    <location>
        <begin position="925"/>
        <end position="962"/>
    </location>
</feature>
<dbReference type="PANTHER" id="PTHR23152">
    <property type="entry name" value="2-OXOGLUTARATE DEHYDROGENASE"/>
    <property type="match status" value="1"/>
</dbReference>
<feature type="domain" description="Transketolase-like pyrimidine-binding" evidence="8">
    <location>
        <begin position="603"/>
        <end position="799"/>
    </location>
</feature>
<evidence type="ECO:0000256" key="7">
    <source>
        <dbReference type="SAM" id="MobiDB-lite"/>
    </source>
</evidence>
<dbReference type="InterPro" id="IPR023784">
    <property type="entry name" value="2oxoglutarate_DH_E1_bac"/>
</dbReference>
<dbReference type="HAMAP" id="MF_01169">
    <property type="entry name" value="SucA_OdhA"/>
    <property type="match status" value="1"/>
</dbReference>
<keyword evidence="4 6" id="KW-0324">Glycolysis</keyword>
<keyword evidence="10" id="KW-1185">Reference proteome</keyword>
<dbReference type="PANTHER" id="PTHR23152:SF4">
    <property type="entry name" value="2-OXOADIPATE DEHYDROGENASE COMPLEX COMPONENT E1"/>
    <property type="match status" value="1"/>
</dbReference>
<sequence length="962" mass="108758">MGRSGIRFDEGWSQFYGPNLGYMLEVYDDFMDNPNSVDSDIQYFFKKWGAPPVSNTETIDLHSMKKEMGTSIAQTHIQEMHTLANAMKLADSIRRNGHRIANISPVDKRSKDDLFALEKFDLTEEQLKSVPAEFLTSDAPKDVKNGVDAVNHLKKVYTDTMAFEFKQVHDMEERNWLIQMVESGDYQSILKKNDKLQLLERLSKVEGFEHFLHKTFVGQKRFSIEGLDSMVPMLDKVIRESVADGTKKVLIGMAHRGRLNVLAHVLGKPYEMIFSEFHDAPSKELVPSEGSIGINFGWTGDVKYHLGADREIKESAVEATITLANNPSHLEFVNPVVEGFARAAQDNREKPGYPEQNKNKALPILIHGDAAFPGQGVVAETLNLGKLNGYSTGGTVHIIANNMIGFTTTSSDSRSTSYASDLAKGFEIPIVHVNADDPEACLAVMNLAYQYRRKFNKDIVIDLIGYRRYGHNEMDEPMTTQPNLYKRIKEHDTVATLYGKKLVEDKLLSHEEIVTIKEDFQRKLSNQFEKVKARKKVEPQAGDLQPPNVVETNINTIDTKVNLEILKKINEELLQFPESFHVFPKLEKILKRRLRAFEKGGTIDWALAEALALATINSEGTPIRLTGQDTERGTFSQRHLVLHDYETDDIYSPIHGMPSANASFAIYNSPLSEMACVGFEYGYNVHAPETLTIWEAQYGDFANGAQVIFDQFISGGRAKWGQKSGLVLLLPHGYEGQGPEHSSGRLERFLQLAAENNWHVANLTKASQYFHILRRQAELLGKNEVRPLVIMAPKSLLRNQTVASSPEELSSGKFQPLMLQPFNTDKDNGKVTRVVLCSGKIGVELEELMKENEYQHTQDWLQVARVEELYPFPSKQVLQLKEKFPNVSEWVWIQEEPMNMGAWNYVFPYLKELGGDDVKVKYIGRPRRSSTAEGDPKAHKKEQKRILDAALSQPAEGRDNHE</sequence>
<evidence type="ECO:0000313" key="10">
    <source>
        <dbReference type="Proteomes" id="UP000790580"/>
    </source>
</evidence>
<dbReference type="Proteomes" id="UP000790580">
    <property type="component" value="Unassembled WGS sequence"/>
</dbReference>
<keyword evidence="3 6" id="KW-0786">Thiamine pyrophosphate</keyword>
<comment type="catalytic activity">
    <reaction evidence="5 6">
        <text>N(6)-[(R)-lipoyl]-L-lysyl-[protein] + 2-oxoglutarate + H(+) = N(6)-[(R)-S(8)-succinyldihydrolipoyl]-L-lysyl-[protein] + CO2</text>
        <dbReference type="Rhea" id="RHEA:12188"/>
        <dbReference type="Rhea" id="RHEA-COMP:10474"/>
        <dbReference type="Rhea" id="RHEA-COMP:20092"/>
        <dbReference type="ChEBI" id="CHEBI:15378"/>
        <dbReference type="ChEBI" id="CHEBI:16526"/>
        <dbReference type="ChEBI" id="CHEBI:16810"/>
        <dbReference type="ChEBI" id="CHEBI:83099"/>
        <dbReference type="ChEBI" id="CHEBI:83120"/>
        <dbReference type="EC" id="1.2.4.2"/>
    </reaction>
</comment>
<organism evidence="9 10">
    <name type="scientific">Evansella alkalicola</name>
    <dbReference type="NCBI Taxonomy" id="745819"/>
    <lineage>
        <taxon>Bacteria</taxon>
        <taxon>Bacillati</taxon>
        <taxon>Bacillota</taxon>
        <taxon>Bacilli</taxon>
        <taxon>Bacillales</taxon>
        <taxon>Bacillaceae</taxon>
        <taxon>Evansella</taxon>
    </lineage>
</organism>
<dbReference type="Pfam" id="PF00676">
    <property type="entry name" value="E1_dh"/>
    <property type="match status" value="1"/>
</dbReference>
<comment type="cofactor">
    <cofactor evidence="1 6">
        <name>thiamine diphosphate</name>
        <dbReference type="ChEBI" id="CHEBI:58937"/>
    </cofactor>
</comment>
<evidence type="ECO:0000256" key="3">
    <source>
        <dbReference type="ARBA" id="ARBA00023052"/>
    </source>
</evidence>
<gene>
    <name evidence="6" type="primary">odhA</name>
    <name evidence="9" type="ORF">KS407_01275</name>
</gene>
<comment type="function">
    <text evidence="6">E1 component of the 2-oxoglutarate dehydrogenase (OGDH) complex which catalyzes the decarboxylation of 2-oxoglutarate, the first step in the conversion of 2-oxoglutarate to succinyl-CoA and CO(2).</text>
</comment>
<dbReference type="Pfam" id="PF02779">
    <property type="entry name" value="Transket_pyr"/>
    <property type="match status" value="1"/>
</dbReference>
<dbReference type="NCBIfam" id="NF008907">
    <property type="entry name" value="PRK12270.1"/>
    <property type="match status" value="1"/>
</dbReference>
<dbReference type="PIRSF" id="PIRSF000157">
    <property type="entry name" value="Oxoglu_dh_E1"/>
    <property type="match status" value="1"/>
</dbReference>
<dbReference type="Gene3D" id="3.40.50.12470">
    <property type="match status" value="1"/>
</dbReference>
<dbReference type="GO" id="GO:0004591">
    <property type="term" value="F:oxoglutarate dehydrogenase (succinyl-transferring) activity"/>
    <property type="evidence" value="ECO:0007669"/>
    <property type="project" value="UniProtKB-EC"/>
</dbReference>
<proteinExistence type="inferred from homology"/>
<dbReference type="CDD" id="cd02016">
    <property type="entry name" value="TPP_E1_OGDC_like"/>
    <property type="match status" value="1"/>
</dbReference>
<keyword evidence="2 6" id="KW-0560">Oxidoreductase</keyword>
<dbReference type="InterPro" id="IPR031717">
    <property type="entry name" value="ODO-1/KGD_C"/>
</dbReference>
<dbReference type="Gene3D" id="3.40.50.970">
    <property type="match status" value="1"/>
</dbReference>
<evidence type="ECO:0000256" key="4">
    <source>
        <dbReference type="ARBA" id="ARBA00023152"/>
    </source>
</evidence>
<dbReference type="InterPro" id="IPR005475">
    <property type="entry name" value="Transketolase-like_Pyr-bd"/>
</dbReference>
<comment type="similarity">
    <text evidence="6">Belongs to the alpha-ketoglutarate dehydrogenase family.</text>
</comment>
<evidence type="ECO:0000259" key="8">
    <source>
        <dbReference type="SMART" id="SM00861"/>
    </source>
</evidence>
<dbReference type="InterPro" id="IPR001017">
    <property type="entry name" value="DH_E1"/>
</dbReference>
<dbReference type="NCBIfam" id="NF006914">
    <property type="entry name" value="PRK09404.1"/>
    <property type="match status" value="1"/>
</dbReference>
<accession>A0ABS6JND0</accession>
<protein>
    <recommendedName>
        <fullName evidence="6">2-oxoglutarate dehydrogenase E1 component</fullName>
        <ecNumber evidence="6">1.2.4.2</ecNumber>
    </recommendedName>
    <alternativeName>
        <fullName evidence="6">Alpha-ketoglutarate dehydrogenase</fullName>
    </alternativeName>
</protein>
<dbReference type="InterPro" id="IPR029061">
    <property type="entry name" value="THDP-binding"/>
</dbReference>
<dbReference type="InterPro" id="IPR042179">
    <property type="entry name" value="KGD_C_sf"/>
</dbReference>
<evidence type="ECO:0000313" key="9">
    <source>
        <dbReference type="EMBL" id="MBU9720071.1"/>
    </source>
</evidence>
<dbReference type="InterPro" id="IPR011603">
    <property type="entry name" value="2oxoglutarate_DH_E1"/>
</dbReference>